<dbReference type="eggNOG" id="KOG4369">
    <property type="taxonomic scope" value="Eukaryota"/>
</dbReference>
<dbReference type="CDD" id="cd22249">
    <property type="entry name" value="UDM1_RNF168_RNF169-like"/>
    <property type="match status" value="1"/>
</dbReference>
<dbReference type="Pfam" id="PF12796">
    <property type="entry name" value="Ank_2"/>
    <property type="match status" value="5"/>
</dbReference>
<dbReference type="InterPro" id="IPR051631">
    <property type="entry name" value="Ankyrin-KH/SAM_domain"/>
</dbReference>
<feature type="repeat" description="ANK" evidence="4">
    <location>
        <begin position="354"/>
        <end position="386"/>
    </location>
</feature>
<dbReference type="PROSITE" id="PS50297">
    <property type="entry name" value="ANK_REP_REGION"/>
    <property type="match status" value="13"/>
</dbReference>
<dbReference type="InParanoid" id="L9L737"/>
<dbReference type="GO" id="GO:0005737">
    <property type="term" value="C:cytoplasm"/>
    <property type="evidence" value="ECO:0007669"/>
    <property type="project" value="TreeGrafter"/>
</dbReference>
<dbReference type="InterPro" id="IPR002110">
    <property type="entry name" value="Ankyrin_rpt"/>
</dbReference>
<evidence type="ECO:0000256" key="4">
    <source>
        <dbReference type="PROSITE-ProRule" id="PRU00023"/>
    </source>
</evidence>
<dbReference type="eggNOG" id="KOG0504">
    <property type="taxonomic scope" value="Eukaryota"/>
</dbReference>
<evidence type="ECO:0000256" key="5">
    <source>
        <dbReference type="PROSITE-ProRule" id="PRU00117"/>
    </source>
</evidence>
<dbReference type="Pfam" id="PF00023">
    <property type="entry name" value="Ank"/>
    <property type="match status" value="1"/>
</dbReference>
<feature type="repeat" description="ANK" evidence="4">
    <location>
        <begin position="255"/>
        <end position="287"/>
    </location>
</feature>
<feature type="region of interest" description="Disordered" evidence="8">
    <location>
        <begin position="1879"/>
        <end position="1988"/>
    </location>
</feature>
<feature type="compositionally biased region" description="Polar residues" evidence="8">
    <location>
        <begin position="1672"/>
        <end position="1694"/>
    </location>
</feature>
<feature type="repeat" description="ANK" evidence="4">
    <location>
        <begin position="807"/>
        <end position="839"/>
    </location>
</feature>
<feature type="repeat" description="ANK" evidence="4">
    <location>
        <begin position="925"/>
        <end position="957"/>
    </location>
</feature>
<feature type="transmembrane region" description="Helical" evidence="9">
    <location>
        <begin position="2213"/>
        <end position="2232"/>
    </location>
</feature>
<feature type="repeat" description="ANK" evidence="4">
    <location>
        <begin position="840"/>
        <end position="872"/>
    </location>
</feature>
<evidence type="ECO:0000313" key="11">
    <source>
        <dbReference type="EMBL" id="ELW70464.1"/>
    </source>
</evidence>
<evidence type="ECO:0000256" key="3">
    <source>
        <dbReference type="ARBA" id="ARBA00023054"/>
    </source>
</evidence>
<feature type="region of interest" description="Disordered" evidence="8">
    <location>
        <begin position="1769"/>
        <end position="1799"/>
    </location>
</feature>
<dbReference type="PANTHER" id="PTHR23206:SF1">
    <property type="entry name" value="ANKYRIN REPEAT DOMAIN-CONTAINING PROTEIN 17"/>
    <property type="match status" value="1"/>
</dbReference>
<dbReference type="InterPro" id="IPR004088">
    <property type="entry name" value="KH_dom_type_1"/>
</dbReference>
<dbReference type="GO" id="GO:0045087">
    <property type="term" value="P:innate immune response"/>
    <property type="evidence" value="ECO:0007669"/>
    <property type="project" value="TreeGrafter"/>
</dbReference>
<feature type="compositionally biased region" description="Polar residues" evidence="8">
    <location>
        <begin position="1281"/>
        <end position="1309"/>
    </location>
</feature>
<dbReference type="SUPFAM" id="SSF48403">
    <property type="entry name" value="Ankyrin repeat"/>
    <property type="match status" value="2"/>
</dbReference>
<feature type="transmembrane region" description="Helical" evidence="9">
    <location>
        <begin position="2253"/>
        <end position="2271"/>
    </location>
</feature>
<evidence type="ECO:0000256" key="6">
    <source>
        <dbReference type="RuleBase" id="RU003945"/>
    </source>
</evidence>
<proteinExistence type="inferred from homology"/>
<evidence type="ECO:0000256" key="1">
    <source>
        <dbReference type="ARBA" id="ARBA00022737"/>
    </source>
</evidence>
<feature type="repeat" description="ANK" evidence="4">
    <location>
        <begin position="288"/>
        <end position="320"/>
    </location>
</feature>
<dbReference type="FunFam" id="1.25.40.20:FF:000062">
    <property type="entry name" value="ankyrin repeat domain-containing protein 17"/>
    <property type="match status" value="1"/>
</dbReference>
<accession>L9L737</accession>
<feature type="compositionally biased region" description="Basic and acidic residues" evidence="8">
    <location>
        <begin position="1098"/>
        <end position="1130"/>
    </location>
</feature>
<dbReference type="FunFam" id="1.25.40.20:FF:000161">
    <property type="entry name" value="ankyrin repeat domain-containing protein 17 isoform X3"/>
    <property type="match status" value="1"/>
</dbReference>
<reference evidence="12" key="2">
    <citation type="journal article" date="2013" name="Nat. Commun.">
        <title>Genome of the Chinese tree shrew.</title>
        <authorList>
            <person name="Fan Y."/>
            <person name="Huang Z.Y."/>
            <person name="Cao C.C."/>
            <person name="Chen C.S."/>
            <person name="Chen Y.X."/>
            <person name="Fan D.D."/>
            <person name="He J."/>
            <person name="Hou H.L."/>
            <person name="Hu L."/>
            <person name="Hu X.T."/>
            <person name="Jiang X.T."/>
            <person name="Lai R."/>
            <person name="Lang Y.S."/>
            <person name="Liang B."/>
            <person name="Liao S.G."/>
            <person name="Mu D."/>
            <person name="Ma Y.Y."/>
            <person name="Niu Y.Y."/>
            <person name="Sun X.Q."/>
            <person name="Xia J.Q."/>
            <person name="Xiao J."/>
            <person name="Xiong Z.Q."/>
            <person name="Xu L."/>
            <person name="Yang L."/>
            <person name="Zhang Y."/>
            <person name="Zhao W."/>
            <person name="Zhao X.D."/>
            <person name="Zheng Y.T."/>
            <person name="Zhou J.M."/>
            <person name="Zhu Y.B."/>
            <person name="Zhang G.J."/>
            <person name="Wang J."/>
            <person name="Yao Y.G."/>
        </authorList>
    </citation>
    <scope>NUCLEOTIDE SEQUENCE [LARGE SCALE GENOMIC DNA]</scope>
</reference>
<gene>
    <name evidence="11" type="ORF">TREES_T100019222</name>
</gene>
<feature type="coiled-coil region" evidence="7">
    <location>
        <begin position="533"/>
        <end position="629"/>
    </location>
</feature>
<dbReference type="FunCoup" id="L9L737">
    <property type="interactions" value="3305"/>
</dbReference>
<evidence type="ECO:0000256" key="8">
    <source>
        <dbReference type="SAM" id="MobiDB-lite"/>
    </source>
</evidence>
<dbReference type="GO" id="GO:0016020">
    <property type="term" value="C:membrane"/>
    <property type="evidence" value="ECO:0007669"/>
    <property type="project" value="UniProtKB-SubCell"/>
</dbReference>
<dbReference type="CDD" id="cd22502">
    <property type="entry name" value="KH-I_ANKRD17"/>
    <property type="match status" value="1"/>
</dbReference>
<dbReference type="FunFam" id="1.25.40.20:FF:000026">
    <property type="entry name" value="ankyrin repeat domain-containing protein 17 isoform X3"/>
    <property type="match status" value="1"/>
</dbReference>
<feature type="repeat" description="ANK" evidence="4">
    <location>
        <begin position="188"/>
        <end position="220"/>
    </location>
</feature>
<reference evidence="12" key="1">
    <citation type="submission" date="2012-07" db="EMBL/GenBank/DDBJ databases">
        <title>Genome of the Chinese tree shrew, a rising model animal genetically related to primates.</title>
        <authorList>
            <person name="Zhang G."/>
            <person name="Fan Y."/>
            <person name="Yao Y."/>
            <person name="Huang Z."/>
        </authorList>
    </citation>
    <scope>NUCLEOTIDE SEQUENCE [LARGE SCALE GENOMIC DNA]</scope>
</reference>
<feature type="compositionally biased region" description="Pro residues" evidence="8">
    <location>
        <begin position="1914"/>
        <end position="1926"/>
    </location>
</feature>
<dbReference type="SMART" id="SM00248">
    <property type="entry name" value="ANK"/>
    <property type="match status" value="17"/>
</dbReference>
<keyword evidence="9" id="KW-1133">Transmembrane helix</keyword>
<dbReference type="EMBL" id="KB320495">
    <property type="protein sequence ID" value="ELW70464.1"/>
    <property type="molecule type" value="Genomic_DNA"/>
</dbReference>
<keyword evidence="9" id="KW-0472">Membrane</keyword>
<keyword evidence="6 9" id="KW-0812">Transmembrane</keyword>
<organism evidence="11 12">
    <name type="scientific">Tupaia chinensis</name>
    <name type="common">Chinese tree shrew</name>
    <name type="synonym">Tupaia belangeri chinensis</name>
    <dbReference type="NCBI Taxonomy" id="246437"/>
    <lineage>
        <taxon>Eukaryota</taxon>
        <taxon>Metazoa</taxon>
        <taxon>Chordata</taxon>
        <taxon>Craniata</taxon>
        <taxon>Vertebrata</taxon>
        <taxon>Euteleostomi</taxon>
        <taxon>Mammalia</taxon>
        <taxon>Eutheria</taxon>
        <taxon>Euarchontoglires</taxon>
        <taxon>Scandentia</taxon>
        <taxon>Tupaiidae</taxon>
        <taxon>Tupaia</taxon>
    </lineage>
</organism>
<feature type="compositionally biased region" description="Basic residues" evidence="8">
    <location>
        <begin position="1087"/>
        <end position="1097"/>
    </location>
</feature>
<dbReference type="Proteomes" id="UP000011518">
    <property type="component" value="Unassembled WGS sequence"/>
</dbReference>
<dbReference type="Pfam" id="PF00013">
    <property type="entry name" value="KH_1"/>
    <property type="match status" value="1"/>
</dbReference>
<feature type="repeat" description="ANK" evidence="4">
    <location>
        <begin position="221"/>
        <end position="253"/>
    </location>
</feature>
<keyword evidence="5" id="KW-0694">RNA-binding</keyword>
<feature type="region of interest" description="Disordered" evidence="8">
    <location>
        <begin position="1085"/>
        <end position="1323"/>
    </location>
</feature>
<feature type="domain" description="K Homology" evidence="10">
    <location>
        <begin position="1330"/>
        <end position="1400"/>
    </location>
</feature>
<dbReference type="PRINTS" id="PR01415">
    <property type="entry name" value="ANKYRIN"/>
</dbReference>
<feature type="compositionally biased region" description="Low complexity" evidence="8">
    <location>
        <begin position="1695"/>
        <end position="1708"/>
    </location>
</feature>
<dbReference type="Pfam" id="PF02096">
    <property type="entry name" value="60KD_IMP"/>
    <property type="match status" value="1"/>
</dbReference>
<feature type="compositionally biased region" description="Low complexity" evidence="8">
    <location>
        <begin position="1617"/>
        <end position="1634"/>
    </location>
</feature>
<dbReference type="SMART" id="SM00322">
    <property type="entry name" value="KH"/>
    <property type="match status" value="1"/>
</dbReference>
<dbReference type="FunFam" id="3.30.1370.10:FF:000031">
    <property type="entry name" value="ankyrin repeat domain-containing protein 17 isoform X1"/>
    <property type="match status" value="1"/>
</dbReference>
<evidence type="ECO:0000259" key="10">
    <source>
        <dbReference type="SMART" id="SM00322"/>
    </source>
</evidence>
<feature type="repeat" description="ANK" evidence="4">
    <location>
        <begin position="890"/>
        <end position="922"/>
    </location>
</feature>
<feature type="compositionally biased region" description="Polar residues" evidence="8">
    <location>
        <begin position="1248"/>
        <end position="1258"/>
    </location>
</feature>
<evidence type="ECO:0000256" key="9">
    <source>
        <dbReference type="SAM" id="Phobius"/>
    </source>
</evidence>
<feature type="compositionally biased region" description="Polar residues" evidence="8">
    <location>
        <begin position="1975"/>
        <end position="1988"/>
    </location>
</feature>
<keyword evidence="1" id="KW-0677">Repeat</keyword>
<comment type="similarity">
    <text evidence="6">Belongs to the OXA1/ALB3/YidC family.</text>
</comment>
<dbReference type="GO" id="GO:0003723">
    <property type="term" value="F:RNA binding"/>
    <property type="evidence" value="ECO:0007669"/>
    <property type="project" value="UniProtKB-UniRule"/>
</dbReference>
<dbReference type="InterPro" id="IPR036770">
    <property type="entry name" value="Ankyrin_rpt-contain_sf"/>
</dbReference>
<dbReference type="Gene3D" id="3.30.1370.10">
    <property type="entry name" value="K Homology domain, type 1"/>
    <property type="match status" value="1"/>
</dbReference>
<dbReference type="FunFam" id="1.25.40.20:FF:000012">
    <property type="entry name" value="ankyrin repeat domain-containing protein 17 isoform X1"/>
    <property type="match status" value="1"/>
</dbReference>
<feature type="compositionally biased region" description="Low complexity" evidence="8">
    <location>
        <begin position="1226"/>
        <end position="1238"/>
    </location>
</feature>
<evidence type="ECO:0000256" key="7">
    <source>
        <dbReference type="SAM" id="Coils"/>
    </source>
</evidence>
<feature type="compositionally biased region" description="Low complexity" evidence="8">
    <location>
        <begin position="1208"/>
        <end position="1217"/>
    </location>
</feature>
<dbReference type="PROSITE" id="PS50084">
    <property type="entry name" value="KH_TYPE_1"/>
    <property type="match status" value="1"/>
</dbReference>
<feature type="repeat" description="ANK" evidence="4">
    <location>
        <begin position="155"/>
        <end position="187"/>
    </location>
</feature>
<dbReference type="CDD" id="cd20069">
    <property type="entry name" value="5TM_Oxa1-like"/>
    <property type="match status" value="1"/>
</dbReference>
<dbReference type="PROSITE" id="PS50088">
    <property type="entry name" value="ANK_REPEAT"/>
    <property type="match status" value="13"/>
</dbReference>
<feature type="repeat" description="ANK" evidence="4">
    <location>
        <begin position="321"/>
        <end position="353"/>
    </location>
</feature>
<dbReference type="STRING" id="246437.L9L737"/>
<dbReference type="InterPro" id="IPR047375">
    <property type="entry name" value="KH-I_ANKRD17"/>
</dbReference>
<feature type="compositionally biased region" description="Polar residues" evidence="8">
    <location>
        <begin position="1879"/>
        <end position="1909"/>
    </location>
</feature>
<dbReference type="GO" id="GO:0005634">
    <property type="term" value="C:nucleus"/>
    <property type="evidence" value="ECO:0007669"/>
    <property type="project" value="TreeGrafter"/>
</dbReference>
<feature type="region of interest" description="Disordered" evidence="8">
    <location>
        <begin position="1617"/>
        <end position="1751"/>
    </location>
</feature>
<feature type="compositionally biased region" description="Low complexity" evidence="8">
    <location>
        <begin position="1556"/>
        <end position="1601"/>
    </location>
</feature>
<keyword evidence="3 7" id="KW-0175">Coiled coil</keyword>
<dbReference type="SUPFAM" id="SSF54791">
    <property type="entry name" value="Eukaryotic type KH-domain (KH-domain type I)"/>
    <property type="match status" value="1"/>
</dbReference>
<keyword evidence="12" id="KW-1185">Reference proteome</keyword>
<protein>
    <submittedName>
        <fullName evidence="11">Ankyrin repeat domain-containing protein 17</fullName>
    </submittedName>
</protein>
<dbReference type="Pfam" id="PF13637">
    <property type="entry name" value="Ank_4"/>
    <property type="match status" value="1"/>
</dbReference>
<dbReference type="Gene3D" id="1.25.40.20">
    <property type="entry name" value="Ankyrin repeat-containing domain"/>
    <property type="match status" value="5"/>
</dbReference>
<name>L9L737_TUPCH</name>
<evidence type="ECO:0000313" key="12">
    <source>
        <dbReference type="Proteomes" id="UP000011518"/>
    </source>
</evidence>
<dbReference type="InterPro" id="IPR028055">
    <property type="entry name" value="YidC/Oxa/ALB_C"/>
</dbReference>
<dbReference type="PANTHER" id="PTHR23206">
    <property type="entry name" value="MASK PROTEIN"/>
    <property type="match status" value="1"/>
</dbReference>
<feature type="compositionally biased region" description="Low complexity" evidence="8">
    <location>
        <begin position="1137"/>
        <end position="1156"/>
    </location>
</feature>
<feature type="compositionally biased region" description="Polar residues" evidence="8">
    <location>
        <begin position="1944"/>
        <end position="1958"/>
    </location>
</feature>
<feature type="compositionally biased region" description="Polar residues" evidence="8">
    <location>
        <begin position="1709"/>
        <end position="1732"/>
    </location>
</feature>
<sequence length="2321" mass="247600">MLETASKLLLSGTADGADLRTVDPETQARLEALLEAAGIGKLSTADGKAFADPEVLRRLTSSVSCALDEAAAALTRMRAESTTNAGQSDNRSLAEACSEGDVNAVRKLLIEGRSVNEHTEEGESLLCLACSAGYYELAQVLLAMHANVEDRGIKGDITPLMAAANGGHVKIVKLLLAHKADVNAQSSTGNTALTYACAGGYVDVVKVLLESGASIEDHNENGHTPLMEAGSAGHVEVARLLLENGAGINTHSNEFKESALTLACYKGHLEMVRFLLEAGADQEHKTDEMHTALMEACMDGHVEVARLLLDSGAQVNMPADSFESPLTLAACGGHVELAALLIERGASLEEVNDEGYTPLMEAAREGHEEMVALLLGQGANVNRTTANNDHTVLSLACAGGHLAVVELLLAHGADPTHRLKDGSTMLIEAAKGGHTSVVCYLLDYPNNLLSAPPPDVTQLTPPSHDLNRAPRVPVQALPMVVPPQEPDKPPANVATTLPIRNKAASKQKSSSHLPANSQDVQGYITNQSPESIVEEAQGKLTELEQRIKEAIEKNAQLQSLELAHADQLTKEKIEELNKTREEQIQKKQKILEELQKVERELQLKTQQQLKKQYLEVKAQRIQLQQQQQQSCQHLGLLTPVGVGEQLSEGDYARLQQVDPVLLKDEPQQTAAQMGFAPIQPLAMPQALPLAAGPLPPGSIANLTELQGVIVGQPVLGQAQLAGLGQGILTETQQGLMVASPAQTLNDTLDDIMAAVSGRASAMSNTPTHSIAASISQPQTPTPSPIISPSAMLPIYPAIDIDAQTESNHDTALTLACAGGHEELVQTLLERGASIEHRDKKGFTPLILAATAGHVGVVEILLDNGADIEAQSERTKDTPLSLACSGGRQETGLTPLMEAASGGYAEVGRVLLDKGADVNAPPVPSSRDTALTIAADKGHYKFCELLIGRGAHIDVRNKKGNTPLWLAANGGHLDVVQLLVQAGADVDAADNRKITPLMAAFRKGHVKVVRYLVKEVNQFPSDSECMRYIATITDKEMLKKCHLCMESIVQAKDRQAAEANKNASILLEELDLEKLREESRRLALAAKREKRKEKRRKKKEEQRRKLEEIEAKNKENFELQAAQEKEKVKVEDEPEVLTEPPSATTTTTIGISATWTTLAGSHGKRNNTITTTSSKRKNRKNKITPENVQIIFDDPLPISYSQPEKVNGESKSSSTSESGDSDNMRISSCSDESSNSNSSRKSDNHSPAVVTTTVTSKKQPSVLVTFPKEERKSVSGKASIKLSETVNEGTSNSLSTCTKSGPSPLSSPNGKLTVASPKRGQKREEGWKEVVRRSKKVSVPSTVISRVIGRGGCNINAIREFTGAHIDIDKQKDKTGDRIITIRGGTESTRQATQLINALIKDPDKEIDELIPKNRLKSSSANSKIGSSAPTTTAANSSLMGIKVTTVALSSTSQTATALTVPAISSASTHKTIKNPVNNVRPGFPVSLPLAYPPPQFAHALLAAQTFQQIRPPRLPMTHFGGTFPPAQSTWGPFPVRPLSPARATNSPKPHMVPRHSNQNSSGSQVNSAGSLTSSPTITTSSSASTVPGTSTNGSPSSPSVRRQLFVTVVKTSNATTTTVTTTASNNSTAPTNATYPMPTAKEHYPVSSPSSPSPPAQPGGISRNSPLDCGSASPNKGASSSEQEAGSPSVVETANNRPPNSSNSGSSSVHSTQQQPPGSVSQEPRPPLQQSQVPPPEVRMTVPPLATTSSAPVAVPSTAPVTYPMPQTQMGCSQPAPKMETPAIRPPSHGTTAPHKNPAPVQNSSVAVLNVNHIKRPHSVPSSVQLPSTLSTQSACQNSVHPANKPIAPNFSAPLPFGPFSTLFENSPTSAHAFWGGSVVSSQSTPESMLSGKSSYLPNSDPLHQSDTSKAPGFRPPLQRPAPSPSDSPAQSVSSGVRAPSPAPSSVTLGSEKPSSVSQDRKVPVPIGTERSARIRQTGTSAPSVIGSNLSTSGMPFSVYGNAMIPPVAPIPDGAAGPIFNGPHAADPSWNSLIKMVSSSTENNGPQTSAPVRGAEELLLSAHAATGLPWWGSILFTTVALRGAVTLPLAAYQHYILAKVENLQPEIKNIARHVNQEVAIRAHQLGWSKRVARLTYIRNMRRLVSELYIRDNCHPFKATVLVWIQLPMWVFMSVALRNFSIGATHSEGFSVQEQLATGGILWFPDLTALDSTWILPVSVGVINLLIVEIFALQKIGMSRFQMYTTHFVRGVSVLMIPIAATVPSSIVLYWLCSSFMGLSQNLLLRSPGFRQLCRIPLTKSDSDTPYKDLFAAFYAKFISRK</sequence>
<comment type="subcellular location">
    <subcellularLocation>
        <location evidence="6">Membrane</location>
        <topology evidence="6">Multi-pass membrane protein</topology>
    </subcellularLocation>
</comment>
<dbReference type="InterPro" id="IPR036612">
    <property type="entry name" value="KH_dom_type_1_sf"/>
</dbReference>
<keyword evidence="2 4" id="KW-0040">ANK repeat</keyword>
<feature type="region of interest" description="Disordered" evidence="8">
    <location>
        <begin position="1512"/>
        <end position="1601"/>
    </location>
</feature>
<feature type="repeat" description="ANK" evidence="4">
    <location>
        <begin position="958"/>
        <end position="990"/>
    </location>
</feature>
<dbReference type="FunFam" id="1.25.40.20:FF:000080">
    <property type="entry name" value="ankyrin repeat domain-containing protein 17 isoform X3"/>
    <property type="match status" value="1"/>
</dbReference>
<evidence type="ECO:0000256" key="2">
    <source>
        <dbReference type="ARBA" id="ARBA00023043"/>
    </source>
</evidence>
<dbReference type="InterPro" id="IPR004087">
    <property type="entry name" value="KH_dom"/>
</dbReference>
<feature type="repeat" description="ANK" evidence="4">
    <location>
        <begin position="388"/>
        <end position="420"/>
    </location>
</feature>